<dbReference type="GO" id="GO:0005634">
    <property type="term" value="C:nucleus"/>
    <property type="evidence" value="ECO:0007669"/>
    <property type="project" value="TreeGrafter"/>
</dbReference>
<dbReference type="PROSITE" id="PS51409">
    <property type="entry name" value="ARGINASE_2"/>
    <property type="match status" value="1"/>
</dbReference>
<sequence length="212" mass="24369">DGKVVETALDHVNPQRDRPIYLRFDVDALGPSVPPGTGTPTLRTKVTRALTKIPQVRGGLIFREGHYVCEAVHETGLFVVLDLMVCLTLPPCNFECRTFTRICVVHFDLSSECSNVISPRCAAYRKSIPRPRMPRLFGRLLQWHFHWYALLCVSHPHLALARAFGHCSRMGIPRDPFVSYTQWRRGPRVNSWWRDYRCLMRCVGLELPGSRR</sequence>
<accession>A0A1J8PQW1</accession>
<keyword evidence="6" id="KW-1185">Reference proteome</keyword>
<dbReference type="Pfam" id="PF00491">
    <property type="entry name" value="Arginase"/>
    <property type="match status" value="1"/>
</dbReference>
<dbReference type="OrthoDB" id="9992747at2759"/>
<comment type="similarity">
    <text evidence="4">Belongs to the arginase family.</text>
</comment>
<dbReference type="GO" id="GO:0030145">
    <property type="term" value="F:manganese ion binding"/>
    <property type="evidence" value="ECO:0007669"/>
    <property type="project" value="TreeGrafter"/>
</dbReference>
<evidence type="ECO:0000256" key="2">
    <source>
        <dbReference type="ARBA" id="ARBA00022801"/>
    </source>
</evidence>
<evidence type="ECO:0000313" key="6">
    <source>
        <dbReference type="Proteomes" id="UP000183567"/>
    </source>
</evidence>
<gene>
    <name evidence="5" type="ORF">AZE42_07197</name>
</gene>
<dbReference type="Gene3D" id="3.40.800.10">
    <property type="entry name" value="Ureohydrolase domain"/>
    <property type="match status" value="1"/>
</dbReference>
<evidence type="ECO:0000256" key="3">
    <source>
        <dbReference type="ARBA" id="ARBA00023211"/>
    </source>
</evidence>
<organism evidence="5 6">
    <name type="scientific">Rhizopogon vesiculosus</name>
    <dbReference type="NCBI Taxonomy" id="180088"/>
    <lineage>
        <taxon>Eukaryota</taxon>
        <taxon>Fungi</taxon>
        <taxon>Dikarya</taxon>
        <taxon>Basidiomycota</taxon>
        <taxon>Agaricomycotina</taxon>
        <taxon>Agaricomycetes</taxon>
        <taxon>Agaricomycetidae</taxon>
        <taxon>Boletales</taxon>
        <taxon>Suillineae</taxon>
        <taxon>Rhizopogonaceae</taxon>
        <taxon>Rhizopogon</taxon>
    </lineage>
</organism>
<dbReference type="InterPro" id="IPR006035">
    <property type="entry name" value="Ureohydrolase"/>
</dbReference>
<name>A0A1J8PQW1_9AGAM</name>
<feature type="non-terminal residue" evidence="5">
    <location>
        <position position="1"/>
    </location>
</feature>
<evidence type="ECO:0000256" key="1">
    <source>
        <dbReference type="ARBA" id="ARBA00022723"/>
    </source>
</evidence>
<dbReference type="STRING" id="180088.A0A1J8PQW1"/>
<dbReference type="InterPro" id="IPR023696">
    <property type="entry name" value="Ureohydrolase_dom_sf"/>
</dbReference>
<dbReference type="PANTHER" id="PTHR43782:SF3">
    <property type="entry name" value="ARGINASE"/>
    <property type="match status" value="1"/>
</dbReference>
<proteinExistence type="inferred from homology"/>
<dbReference type="SUPFAM" id="SSF52768">
    <property type="entry name" value="Arginase/deacetylase"/>
    <property type="match status" value="1"/>
</dbReference>
<dbReference type="GO" id="GO:0004053">
    <property type="term" value="F:arginase activity"/>
    <property type="evidence" value="ECO:0007669"/>
    <property type="project" value="TreeGrafter"/>
</dbReference>
<dbReference type="Proteomes" id="UP000183567">
    <property type="component" value="Unassembled WGS sequence"/>
</dbReference>
<comment type="caution">
    <text evidence="5">The sequence shown here is derived from an EMBL/GenBank/DDBJ whole genome shotgun (WGS) entry which is preliminary data.</text>
</comment>
<evidence type="ECO:0000313" key="5">
    <source>
        <dbReference type="EMBL" id="OJA10147.1"/>
    </source>
</evidence>
<keyword evidence="1" id="KW-0479">Metal-binding</keyword>
<dbReference type="AlphaFoldDB" id="A0A1J8PQW1"/>
<keyword evidence="3" id="KW-0464">Manganese</keyword>
<keyword evidence="2" id="KW-0378">Hydrolase</keyword>
<protein>
    <submittedName>
        <fullName evidence="5">Uncharacterized protein</fullName>
    </submittedName>
</protein>
<dbReference type="EMBL" id="LVVM01005584">
    <property type="protein sequence ID" value="OJA10147.1"/>
    <property type="molecule type" value="Genomic_DNA"/>
</dbReference>
<evidence type="ECO:0000256" key="4">
    <source>
        <dbReference type="PROSITE-ProRule" id="PRU00742"/>
    </source>
</evidence>
<dbReference type="GO" id="GO:0005829">
    <property type="term" value="C:cytosol"/>
    <property type="evidence" value="ECO:0007669"/>
    <property type="project" value="TreeGrafter"/>
</dbReference>
<dbReference type="PANTHER" id="PTHR43782">
    <property type="entry name" value="ARGINASE"/>
    <property type="match status" value="1"/>
</dbReference>
<reference evidence="5 6" key="1">
    <citation type="submission" date="2016-03" db="EMBL/GenBank/DDBJ databases">
        <title>Comparative genomics of the ectomycorrhizal sister species Rhizopogon vinicolor and Rhizopogon vesiculosus (Basidiomycota: Boletales) reveals a divergence of the mating type B locus.</title>
        <authorList>
            <person name="Mujic A.B."/>
            <person name="Kuo A."/>
            <person name="Tritt A."/>
            <person name="Lipzen A."/>
            <person name="Chen C."/>
            <person name="Johnson J."/>
            <person name="Sharma A."/>
            <person name="Barry K."/>
            <person name="Grigoriev I.V."/>
            <person name="Spatafora J.W."/>
        </authorList>
    </citation>
    <scope>NUCLEOTIDE SEQUENCE [LARGE SCALE GENOMIC DNA]</scope>
    <source>
        <strain evidence="5 6">AM-OR11-056</strain>
    </source>
</reference>